<protein>
    <submittedName>
        <fullName evidence="9">Cytochrome P450</fullName>
    </submittedName>
</protein>
<dbReference type="EMBL" id="JAPFQP010000001">
    <property type="protein sequence ID" value="MCX2719030.1"/>
    <property type="molecule type" value="Genomic_DNA"/>
</dbReference>
<reference evidence="9" key="1">
    <citation type="submission" date="2022-11" db="EMBL/GenBank/DDBJ databases">
        <title>The characterization of three novel Bacteroidetes species and genomic analysis of their roles in tidal elemental geochemical cycles.</title>
        <authorList>
            <person name="Ma K.-J."/>
        </authorList>
    </citation>
    <scope>NUCLEOTIDE SEQUENCE</scope>
    <source>
        <strain evidence="9">M415</strain>
    </source>
</reference>
<dbReference type="InterPro" id="IPR001128">
    <property type="entry name" value="Cyt_P450"/>
</dbReference>
<dbReference type="PRINTS" id="PR00463">
    <property type="entry name" value="EP450I"/>
</dbReference>
<dbReference type="Gene3D" id="1.10.630.10">
    <property type="entry name" value="Cytochrome P450"/>
    <property type="match status" value="1"/>
</dbReference>
<dbReference type="RefSeq" id="WP_266011463.1">
    <property type="nucleotide sequence ID" value="NZ_JAPFQP010000001.1"/>
</dbReference>
<dbReference type="SUPFAM" id="SSF48264">
    <property type="entry name" value="Cytochrome P450"/>
    <property type="match status" value="1"/>
</dbReference>
<evidence type="ECO:0000256" key="7">
    <source>
        <dbReference type="PIRSR" id="PIRSR602401-1"/>
    </source>
</evidence>
<gene>
    <name evidence="9" type="ORF">OO016_05405</name>
</gene>
<keyword evidence="10" id="KW-1185">Reference proteome</keyword>
<accession>A0AAE3MJU4</accession>
<dbReference type="GO" id="GO:0016705">
    <property type="term" value="F:oxidoreductase activity, acting on paired donors, with incorporation or reduction of molecular oxygen"/>
    <property type="evidence" value="ECO:0007669"/>
    <property type="project" value="InterPro"/>
</dbReference>
<dbReference type="PANTHER" id="PTHR24291:SF50">
    <property type="entry name" value="BIFUNCTIONAL ALBAFLAVENONE MONOOXYGENASE_TERPENE SYNTHASE"/>
    <property type="match status" value="1"/>
</dbReference>
<dbReference type="GO" id="GO:0005506">
    <property type="term" value="F:iron ion binding"/>
    <property type="evidence" value="ECO:0007669"/>
    <property type="project" value="InterPro"/>
</dbReference>
<comment type="cofactor">
    <cofactor evidence="7">
        <name>heme</name>
        <dbReference type="ChEBI" id="CHEBI:30413"/>
    </cofactor>
</comment>
<evidence type="ECO:0000256" key="3">
    <source>
        <dbReference type="ARBA" id="ARBA00022723"/>
    </source>
</evidence>
<dbReference type="GO" id="GO:0004497">
    <property type="term" value="F:monooxygenase activity"/>
    <property type="evidence" value="ECO:0007669"/>
    <property type="project" value="UniProtKB-KW"/>
</dbReference>
<evidence type="ECO:0000313" key="9">
    <source>
        <dbReference type="EMBL" id="MCX2719030.1"/>
    </source>
</evidence>
<evidence type="ECO:0000256" key="5">
    <source>
        <dbReference type="ARBA" id="ARBA00023004"/>
    </source>
</evidence>
<dbReference type="Proteomes" id="UP001207116">
    <property type="component" value="Unassembled WGS sequence"/>
</dbReference>
<dbReference type="PROSITE" id="PS00086">
    <property type="entry name" value="CYTOCHROME_P450"/>
    <property type="match status" value="1"/>
</dbReference>
<dbReference type="InterPro" id="IPR050196">
    <property type="entry name" value="Cytochrome_P450_Monoox"/>
</dbReference>
<evidence type="ECO:0000256" key="4">
    <source>
        <dbReference type="ARBA" id="ARBA00023002"/>
    </source>
</evidence>
<dbReference type="AlphaFoldDB" id="A0AAE3MJU4"/>
<evidence type="ECO:0000256" key="6">
    <source>
        <dbReference type="ARBA" id="ARBA00023033"/>
    </source>
</evidence>
<dbReference type="InterPro" id="IPR002401">
    <property type="entry name" value="Cyt_P450_E_grp-I"/>
</dbReference>
<dbReference type="Pfam" id="PF00067">
    <property type="entry name" value="p450"/>
    <property type="match status" value="1"/>
</dbReference>
<keyword evidence="2 7" id="KW-0349">Heme</keyword>
<keyword evidence="6 8" id="KW-0503">Monooxygenase</keyword>
<evidence type="ECO:0000256" key="1">
    <source>
        <dbReference type="ARBA" id="ARBA00010617"/>
    </source>
</evidence>
<proteinExistence type="inferred from homology"/>
<evidence type="ECO:0000256" key="8">
    <source>
        <dbReference type="RuleBase" id="RU000461"/>
    </source>
</evidence>
<evidence type="ECO:0000256" key="2">
    <source>
        <dbReference type="ARBA" id="ARBA00022617"/>
    </source>
</evidence>
<keyword evidence="4 8" id="KW-0560">Oxidoreductase</keyword>
<dbReference type="PRINTS" id="PR00385">
    <property type="entry name" value="P450"/>
</dbReference>
<sequence length="444" mass="52051">MKNLPTISRREVFKNRKRILKNPLPFHRENFERLGDTFRVKVILGPSVVFTRDAGIIAHVLQKNHKNYQKSTLQTRDLARYIGEGILTATGEHWRVHRRMIQPAFHRKKLAGLFGIMKETIARELQRITTEEIIDVFPLMGDLAFQVVARSLFSGSNISHQMNRLQQITEDNQRMLIQEMRQPYLKWWFHLSGRIKRHLKMAEEGRNLLDELIERRISSKEHPDDLLDMLLNSRYEDGSPMPRRQLIDEVLILFTAGHETTANALSFSLYLLARHPEIQDKLYEEVKNIDWEGADLLAELPKLQFTKQCIEEALRLYPPVYVIDRVTVQEDKAGKLIFPRDTLVLLSIFELHRSRKHWEDPEKYNPERFAPERKKDFSKVYYPFGGGPRMCVGNNFAMYEMMITLGLIAKQYRLESPANELELDPLISLKPKKVPILFHPRSSC</sequence>
<dbReference type="InterPro" id="IPR036396">
    <property type="entry name" value="Cyt_P450_sf"/>
</dbReference>
<dbReference type="PANTHER" id="PTHR24291">
    <property type="entry name" value="CYTOCHROME P450 FAMILY 4"/>
    <property type="match status" value="1"/>
</dbReference>
<dbReference type="InterPro" id="IPR017972">
    <property type="entry name" value="Cyt_P450_CS"/>
</dbReference>
<comment type="caution">
    <text evidence="9">The sequence shown here is derived from an EMBL/GenBank/DDBJ whole genome shotgun (WGS) entry which is preliminary data.</text>
</comment>
<comment type="similarity">
    <text evidence="1 8">Belongs to the cytochrome P450 family.</text>
</comment>
<name>A0AAE3MJU4_9FLAO</name>
<organism evidence="9 10">
    <name type="scientific">Lentiprolixibacter aurantiacus</name>
    <dbReference type="NCBI Taxonomy" id="2993939"/>
    <lineage>
        <taxon>Bacteria</taxon>
        <taxon>Pseudomonadati</taxon>
        <taxon>Bacteroidota</taxon>
        <taxon>Flavobacteriia</taxon>
        <taxon>Flavobacteriales</taxon>
        <taxon>Flavobacteriaceae</taxon>
        <taxon>Lentiprolixibacter</taxon>
    </lineage>
</organism>
<keyword evidence="5 7" id="KW-0408">Iron</keyword>
<feature type="binding site" description="axial binding residue" evidence="7">
    <location>
        <position position="391"/>
    </location>
    <ligand>
        <name>heme</name>
        <dbReference type="ChEBI" id="CHEBI:30413"/>
    </ligand>
    <ligandPart>
        <name>Fe</name>
        <dbReference type="ChEBI" id="CHEBI:18248"/>
    </ligandPart>
</feature>
<dbReference type="GO" id="GO:0020037">
    <property type="term" value="F:heme binding"/>
    <property type="evidence" value="ECO:0007669"/>
    <property type="project" value="InterPro"/>
</dbReference>
<keyword evidence="3 7" id="KW-0479">Metal-binding</keyword>
<evidence type="ECO:0000313" key="10">
    <source>
        <dbReference type="Proteomes" id="UP001207116"/>
    </source>
</evidence>